<reference evidence="2" key="1">
    <citation type="submission" date="2021-01" db="UniProtKB">
        <authorList>
            <consortium name="EnsemblMetazoa"/>
        </authorList>
    </citation>
    <scope>IDENTIFICATION</scope>
</reference>
<name>A0A7M5V7Z3_9CNID</name>
<proteinExistence type="predicted"/>
<feature type="transmembrane region" description="Helical" evidence="1">
    <location>
        <begin position="92"/>
        <end position="110"/>
    </location>
</feature>
<feature type="transmembrane region" description="Helical" evidence="1">
    <location>
        <begin position="12"/>
        <end position="30"/>
    </location>
</feature>
<protein>
    <submittedName>
        <fullName evidence="2">Uncharacterized protein</fullName>
    </submittedName>
</protein>
<dbReference type="EnsemblMetazoa" id="CLYHEMT011342.1">
    <property type="protein sequence ID" value="CLYHEMP011342.1"/>
    <property type="gene ID" value="CLYHEMG011342"/>
</dbReference>
<feature type="transmembrane region" description="Helical" evidence="1">
    <location>
        <begin position="61"/>
        <end position="80"/>
    </location>
</feature>
<keyword evidence="1" id="KW-0472">Membrane</keyword>
<keyword evidence="3" id="KW-1185">Reference proteome</keyword>
<feature type="transmembrane region" description="Helical" evidence="1">
    <location>
        <begin position="130"/>
        <end position="152"/>
    </location>
</feature>
<evidence type="ECO:0000313" key="2">
    <source>
        <dbReference type="EnsemblMetazoa" id="CLYHEMP011342.1"/>
    </source>
</evidence>
<keyword evidence="1" id="KW-0812">Transmembrane</keyword>
<evidence type="ECO:0000313" key="3">
    <source>
        <dbReference type="Proteomes" id="UP000594262"/>
    </source>
</evidence>
<sequence>MEESEFRRYQFFLFFLCQTPHAALVTFRVISGPTDVLKTLVTLTEIQWDFLALGEESLVCLYIKMGVYALSFLSVLMCCCCCSRPGFYAQRFLYFVDWVSGTVLLVFLLIHDIKYGNHHSYKKIGNVFYFEIGFLVALAIMLIIDMFAMAVYTRGLKEGYYMCGETPNEAPYRRQQYEYRRLNQPPSAPPSYQTFGAPPPYQPVQRHVTRTDAPRNIQVAGLQESNCILDDGEGGIIFVRQLTGASLTASHGNRGNIRGVEQTQIAWITREAILRNPFNPEVRILTATEISEIDFGNERESIRNALRY</sequence>
<evidence type="ECO:0000256" key="1">
    <source>
        <dbReference type="SAM" id="Phobius"/>
    </source>
</evidence>
<keyword evidence="1" id="KW-1133">Transmembrane helix</keyword>
<dbReference type="AlphaFoldDB" id="A0A7M5V7Z3"/>
<accession>A0A7M5V7Z3</accession>
<dbReference type="Proteomes" id="UP000594262">
    <property type="component" value="Unplaced"/>
</dbReference>
<organism evidence="2 3">
    <name type="scientific">Clytia hemisphaerica</name>
    <dbReference type="NCBI Taxonomy" id="252671"/>
    <lineage>
        <taxon>Eukaryota</taxon>
        <taxon>Metazoa</taxon>
        <taxon>Cnidaria</taxon>
        <taxon>Hydrozoa</taxon>
        <taxon>Hydroidolina</taxon>
        <taxon>Leptothecata</taxon>
        <taxon>Obeliida</taxon>
        <taxon>Clytiidae</taxon>
        <taxon>Clytia</taxon>
    </lineage>
</organism>